<dbReference type="AlphaFoldDB" id="A0AAN9HUJ3"/>
<evidence type="ECO:0000313" key="3">
    <source>
        <dbReference type="Proteomes" id="UP001372338"/>
    </source>
</evidence>
<dbReference type="Proteomes" id="UP001372338">
    <property type="component" value="Unassembled WGS sequence"/>
</dbReference>
<evidence type="ECO:0000256" key="1">
    <source>
        <dbReference type="SAM" id="SignalP"/>
    </source>
</evidence>
<proteinExistence type="predicted"/>
<comment type="caution">
    <text evidence="2">The sequence shown here is derived from an EMBL/GenBank/DDBJ whole genome shotgun (WGS) entry which is preliminary data.</text>
</comment>
<organism evidence="2 3">
    <name type="scientific">Crotalaria pallida</name>
    <name type="common">Smooth rattlebox</name>
    <name type="synonym">Crotalaria striata</name>
    <dbReference type="NCBI Taxonomy" id="3830"/>
    <lineage>
        <taxon>Eukaryota</taxon>
        <taxon>Viridiplantae</taxon>
        <taxon>Streptophyta</taxon>
        <taxon>Embryophyta</taxon>
        <taxon>Tracheophyta</taxon>
        <taxon>Spermatophyta</taxon>
        <taxon>Magnoliopsida</taxon>
        <taxon>eudicotyledons</taxon>
        <taxon>Gunneridae</taxon>
        <taxon>Pentapetalae</taxon>
        <taxon>rosids</taxon>
        <taxon>fabids</taxon>
        <taxon>Fabales</taxon>
        <taxon>Fabaceae</taxon>
        <taxon>Papilionoideae</taxon>
        <taxon>50 kb inversion clade</taxon>
        <taxon>genistoids sensu lato</taxon>
        <taxon>core genistoids</taxon>
        <taxon>Crotalarieae</taxon>
        <taxon>Crotalaria</taxon>
    </lineage>
</organism>
<accession>A0AAN9HUJ3</accession>
<name>A0AAN9HUJ3_CROPI</name>
<keyword evidence="3" id="KW-1185">Reference proteome</keyword>
<feature type="signal peptide" evidence="1">
    <location>
        <begin position="1"/>
        <end position="20"/>
    </location>
</feature>
<feature type="chain" id="PRO_5042960648" evidence="1">
    <location>
        <begin position="21"/>
        <end position="128"/>
    </location>
</feature>
<dbReference type="EMBL" id="JAYWIO010000007">
    <property type="protein sequence ID" value="KAK7251213.1"/>
    <property type="molecule type" value="Genomic_DNA"/>
</dbReference>
<keyword evidence="1" id="KW-0732">Signal</keyword>
<evidence type="ECO:0000313" key="2">
    <source>
        <dbReference type="EMBL" id="KAK7251213.1"/>
    </source>
</evidence>
<protein>
    <submittedName>
        <fullName evidence="2">Uncharacterized protein</fullName>
    </submittedName>
</protein>
<sequence length="128" mass="14198">MSRRPPSLLVFLFIRSFSLRRPLFTSPPPRSQCRPRSLLLPRDSSHHRQSSRIVLLLCAADLAPPFLPGSCAAAVTGSSWCWSLSLSLSLSRSNCEISWEATRHQAGLINGEVVGLGVTIMNMKRLIR</sequence>
<reference evidence="2 3" key="1">
    <citation type="submission" date="2024-01" db="EMBL/GenBank/DDBJ databases">
        <title>The genomes of 5 underutilized Papilionoideae crops provide insights into root nodulation and disease resistanc.</title>
        <authorList>
            <person name="Yuan L."/>
        </authorList>
    </citation>
    <scope>NUCLEOTIDE SEQUENCE [LARGE SCALE GENOMIC DNA]</scope>
    <source>
        <strain evidence="2">ZHUSHIDOU_FW_LH</strain>
        <tissue evidence="2">Leaf</tissue>
    </source>
</reference>
<gene>
    <name evidence="2" type="ORF">RIF29_34212</name>
</gene>